<dbReference type="InterPro" id="IPR050505">
    <property type="entry name" value="WDR55/POC1"/>
</dbReference>
<evidence type="ECO:0000256" key="2">
    <source>
        <dbReference type="ARBA" id="ARBA00022737"/>
    </source>
</evidence>
<feature type="transmembrane region" description="Helical" evidence="3">
    <location>
        <begin position="363"/>
        <end position="383"/>
    </location>
</feature>
<evidence type="ECO:0000256" key="3">
    <source>
        <dbReference type="SAM" id="Phobius"/>
    </source>
</evidence>
<keyword evidence="3" id="KW-0812">Transmembrane</keyword>
<dbReference type="HOGENOM" id="CLU_042559_0_0_1"/>
<proteinExistence type="predicted"/>
<evidence type="ECO:0000313" key="5">
    <source>
        <dbReference type="Proteomes" id="UP000054485"/>
    </source>
</evidence>
<protein>
    <recommendedName>
        <fullName evidence="6">WD40 repeat-like protein</fullName>
    </recommendedName>
</protein>
<reference evidence="5" key="2">
    <citation type="submission" date="2015-01" db="EMBL/GenBank/DDBJ databases">
        <title>Evolutionary Origins and Diversification of the Mycorrhizal Mutualists.</title>
        <authorList>
            <consortium name="DOE Joint Genome Institute"/>
            <consortium name="Mycorrhizal Genomics Consortium"/>
            <person name="Kohler A."/>
            <person name="Kuo A."/>
            <person name="Nagy L.G."/>
            <person name="Floudas D."/>
            <person name="Copeland A."/>
            <person name="Barry K.W."/>
            <person name="Cichocki N."/>
            <person name="Veneault-Fourrey C."/>
            <person name="LaButti K."/>
            <person name="Lindquist E.A."/>
            <person name="Lipzen A."/>
            <person name="Lundell T."/>
            <person name="Morin E."/>
            <person name="Murat C."/>
            <person name="Riley R."/>
            <person name="Ohm R."/>
            <person name="Sun H."/>
            <person name="Tunlid A."/>
            <person name="Henrissat B."/>
            <person name="Grigoriev I.V."/>
            <person name="Hibbett D.S."/>
            <person name="Martin F."/>
        </authorList>
    </citation>
    <scope>NUCLEOTIDE SEQUENCE [LARGE SCALE GENOMIC DNA]</scope>
    <source>
        <strain evidence="5">UH-Slu-Lm8-n1</strain>
    </source>
</reference>
<dbReference type="SUPFAM" id="SSF50978">
    <property type="entry name" value="WD40 repeat-like"/>
    <property type="match status" value="1"/>
</dbReference>
<dbReference type="InterPro" id="IPR015943">
    <property type="entry name" value="WD40/YVTN_repeat-like_dom_sf"/>
</dbReference>
<keyword evidence="2" id="KW-0677">Repeat</keyword>
<keyword evidence="3" id="KW-0472">Membrane</keyword>
<evidence type="ECO:0000256" key="1">
    <source>
        <dbReference type="ARBA" id="ARBA00022574"/>
    </source>
</evidence>
<evidence type="ECO:0000313" key="4">
    <source>
        <dbReference type="EMBL" id="KIK35119.1"/>
    </source>
</evidence>
<sequence length="422" mass="46069">MSFFASSLWAKGKQHFRHQTRLSTYGGSIHALAISNDGQALACGGTEGVKLWDIKSRKELTCSTHHHESRGTISCAVWITTRQGMAATLCYGTGLGYIVFLRRSHIDMQYQEACARRLGSGFEITCMVWDSTSSEANTRIAVGTRDKIVQVLVLNPNSQLQAVFSVRLDNTVPKSVAFSDNGCVYVFGLYDGNFIKLRADDGAVIKEYSCQSVIGHAAVNQKRGVFVVDNATDGFTLYRLEGDEEPVRTFVTAAPSVSVPKQVAFGAEGRLVIGGSDHGSVYAFERKSGKVFSTLRHSNTGLVQTIATRDVDGRCIVASASPALGRGKATINLWSYDYGTVKGTLTSEQYWSTSRIVAYVFKMLVHFGALAVIICFLVTNYFVSQTVAHQQLKIHTFTEHSGNMVGRPHPTCDNDSNAPLFG</sequence>
<dbReference type="EMBL" id="KN835660">
    <property type="protein sequence ID" value="KIK35119.1"/>
    <property type="molecule type" value="Genomic_DNA"/>
</dbReference>
<dbReference type="PANTHER" id="PTHR44019:SF8">
    <property type="entry name" value="POC1 CENTRIOLAR PROTEIN HOMOLOG"/>
    <property type="match status" value="1"/>
</dbReference>
<dbReference type="InParanoid" id="A0A0D0AAJ7"/>
<dbReference type="Gene3D" id="2.130.10.10">
    <property type="entry name" value="YVTN repeat-like/Quinoprotein amine dehydrogenase"/>
    <property type="match status" value="2"/>
</dbReference>
<keyword evidence="1" id="KW-0853">WD repeat</keyword>
<name>A0A0D0AAJ7_9AGAM</name>
<dbReference type="Proteomes" id="UP000054485">
    <property type="component" value="Unassembled WGS sequence"/>
</dbReference>
<gene>
    <name evidence="4" type="ORF">CY34DRAFT_96654</name>
</gene>
<accession>A0A0D0AAJ7</accession>
<reference evidence="4 5" key="1">
    <citation type="submission" date="2014-04" db="EMBL/GenBank/DDBJ databases">
        <authorList>
            <consortium name="DOE Joint Genome Institute"/>
            <person name="Kuo A."/>
            <person name="Ruytinx J."/>
            <person name="Rineau F."/>
            <person name="Colpaert J."/>
            <person name="Kohler A."/>
            <person name="Nagy L.G."/>
            <person name="Floudas D."/>
            <person name="Copeland A."/>
            <person name="Barry K.W."/>
            <person name="Cichocki N."/>
            <person name="Veneault-Fourrey C."/>
            <person name="LaButti K."/>
            <person name="Lindquist E.A."/>
            <person name="Lipzen A."/>
            <person name="Lundell T."/>
            <person name="Morin E."/>
            <person name="Murat C."/>
            <person name="Sun H."/>
            <person name="Tunlid A."/>
            <person name="Henrissat B."/>
            <person name="Grigoriev I.V."/>
            <person name="Hibbett D.S."/>
            <person name="Martin F."/>
            <person name="Nordberg H.P."/>
            <person name="Cantor M.N."/>
            <person name="Hua S.X."/>
        </authorList>
    </citation>
    <scope>NUCLEOTIDE SEQUENCE [LARGE SCALE GENOMIC DNA]</scope>
    <source>
        <strain evidence="4 5">UH-Slu-Lm8-n1</strain>
    </source>
</reference>
<dbReference type="InterPro" id="IPR036322">
    <property type="entry name" value="WD40_repeat_dom_sf"/>
</dbReference>
<dbReference type="OrthoDB" id="2654453at2759"/>
<keyword evidence="5" id="KW-1185">Reference proteome</keyword>
<evidence type="ECO:0008006" key="6">
    <source>
        <dbReference type="Google" id="ProtNLM"/>
    </source>
</evidence>
<organism evidence="4 5">
    <name type="scientific">Suillus luteus UH-Slu-Lm8-n1</name>
    <dbReference type="NCBI Taxonomy" id="930992"/>
    <lineage>
        <taxon>Eukaryota</taxon>
        <taxon>Fungi</taxon>
        <taxon>Dikarya</taxon>
        <taxon>Basidiomycota</taxon>
        <taxon>Agaricomycotina</taxon>
        <taxon>Agaricomycetes</taxon>
        <taxon>Agaricomycetidae</taxon>
        <taxon>Boletales</taxon>
        <taxon>Suillineae</taxon>
        <taxon>Suillaceae</taxon>
        <taxon>Suillus</taxon>
    </lineage>
</organism>
<dbReference type="STRING" id="930992.A0A0D0AAJ7"/>
<keyword evidence="3" id="KW-1133">Transmembrane helix</keyword>
<dbReference type="PANTHER" id="PTHR44019">
    <property type="entry name" value="WD REPEAT-CONTAINING PROTEIN 55"/>
    <property type="match status" value="1"/>
</dbReference>
<dbReference type="AlphaFoldDB" id="A0A0D0AAJ7"/>